<keyword evidence="2" id="KW-1185">Reference proteome</keyword>
<protein>
    <submittedName>
        <fullName evidence="1">Uncharacterized protein</fullName>
    </submittedName>
</protein>
<name>A0A3N0E8L2_9ACTN</name>
<gene>
    <name evidence="1" type="ORF">EFW17_13105</name>
</gene>
<dbReference type="AlphaFoldDB" id="A0A3N0E8L2"/>
<reference evidence="1 2" key="1">
    <citation type="submission" date="2018-11" db="EMBL/GenBank/DDBJ databases">
        <title>The genome draft of YIM 96095.</title>
        <authorList>
            <person name="Tang S.-K."/>
            <person name="Chunyu W.-X."/>
            <person name="Feng Y.-Z."/>
        </authorList>
    </citation>
    <scope>NUCLEOTIDE SEQUENCE [LARGE SCALE GENOMIC DNA]</scope>
    <source>
        <strain evidence="1 2">YIM 96095</strain>
    </source>
</reference>
<dbReference type="EMBL" id="RJMB01000012">
    <property type="protein sequence ID" value="RNL84164.1"/>
    <property type="molecule type" value="Genomic_DNA"/>
</dbReference>
<sequence>MVTVDGANANVDRDLDAGNQVYLPECGMWIHVVARTTVDRPDLLILDQTDCLANGHEVSDEEDELFDLGRDLGADIVAYYIQGDTAGFRGCAAHPPGRRGFWVGDTATQWTFAHELTHVVGDNRHVGDTDNLMFGNTGGITNPPPDLTDDQCARIRRDEAMGDCVLAVQGRPTFLRVHDRGTGFGPPDDHIDVEAVVQLDSRPGESFGFRMREDGELPARQGMLDLLRSAFERETPVRLDYRRTGLTTGVVLRVADLP</sequence>
<evidence type="ECO:0000313" key="1">
    <source>
        <dbReference type="EMBL" id="RNL84164.1"/>
    </source>
</evidence>
<proteinExistence type="predicted"/>
<comment type="caution">
    <text evidence="1">The sequence shown here is derived from an EMBL/GenBank/DDBJ whole genome shotgun (WGS) entry which is preliminary data.</text>
</comment>
<organism evidence="1 2">
    <name type="scientific">Halostreptopolyspora alba</name>
    <dbReference type="NCBI Taxonomy" id="2487137"/>
    <lineage>
        <taxon>Bacteria</taxon>
        <taxon>Bacillati</taxon>
        <taxon>Actinomycetota</taxon>
        <taxon>Actinomycetes</taxon>
        <taxon>Streptosporangiales</taxon>
        <taxon>Nocardiopsidaceae</taxon>
        <taxon>Halostreptopolyspora</taxon>
    </lineage>
</organism>
<accession>A0A3N0E8L2</accession>
<evidence type="ECO:0000313" key="2">
    <source>
        <dbReference type="Proteomes" id="UP000269198"/>
    </source>
</evidence>
<dbReference type="Proteomes" id="UP000269198">
    <property type="component" value="Unassembled WGS sequence"/>
</dbReference>